<gene>
    <name evidence="16" type="primary">Dot1l</name>
    <name evidence="16" type="ORF">SAPAEN_R08996</name>
</gene>
<feature type="non-terminal residue" evidence="16">
    <location>
        <position position="1"/>
    </location>
</feature>
<feature type="region of interest" description="Disordered" evidence="14">
    <location>
        <begin position="1117"/>
        <end position="1216"/>
    </location>
</feature>
<feature type="binding site" evidence="11">
    <location>
        <begin position="181"/>
        <end position="182"/>
    </location>
    <ligand>
        <name>S-adenosyl-L-methionine</name>
        <dbReference type="ChEBI" id="CHEBI:59789"/>
    </ligand>
</feature>
<dbReference type="InterPro" id="IPR030445">
    <property type="entry name" value="H3-K79_meTrfase"/>
</dbReference>
<dbReference type="PIRSF" id="PIRSF037123">
    <property type="entry name" value="Histone_H3-K79_MeTrfase_met"/>
    <property type="match status" value="1"/>
</dbReference>
<feature type="compositionally biased region" description="Polar residues" evidence="14">
    <location>
        <begin position="1083"/>
        <end position="1100"/>
    </location>
</feature>
<evidence type="ECO:0000313" key="16">
    <source>
        <dbReference type="EMBL" id="NXA05934.1"/>
    </source>
</evidence>
<feature type="binding site" evidence="11">
    <location>
        <position position="145"/>
    </location>
    <ligand>
        <name>S-adenosyl-L-methionine</name>
        <dbReference type="ChEBI" id="CHEBI:59789"/>
    </ligand>
</feature>
<accession>A0A7K7SQ64</accession>
<comment type="miscellaneous">
    <text evidence="12">In contrast to other lysine histone methyltransferases, it does not contain a SET domain, suggesting the existence of another mechanism for methylation of lysine residues of histones.</text>
</comment>
<feature type="compositionally biased region" description="Basic and acidic residues" evidence="14">
    <location>
        <begin position="293"/>
        <end position="309"/>
    </location>
</feature>
<dbReference type="Proteomes" id="UP000589485">
    <property type="component" value="Unassembled WGS sequence"/>
</dbReference>
<dbReference type="CDD" id="cd20902">
    <property type="entry name" value="CC_DOT1L"/>
    <property type="match status" value="1"/>
</dbReference>
<evidence type="ECO:0000256" key="8">
    <source>
        <dbReference type="ARBA" id="ARBA00023242"/>
    </source>
</evidence>
<feature type="compositionally biased region" description="Polar residues" evidence="14">
    <location>
        <begin position="310"/>
        <end position="322"/>
    </location>
</feature>
<dbReference type="FunFam" id="1.10.260.60:FF:000001">
    <property type="entry name" value="Histone-lysine N-methyltransferase, H3 lysine-79 specific"/>
    <property type="match status" value="1"/>
</dbReference>
<dbReference type="PANTHER" id="PTHR21451:SF0">
    <property type="entry name" value="HISTONE-LYSINE N-METHYLTRANSFERASE, H3 LYSINE-79 SPECIFIC"/>
    <property type="match status" value="1"/>
</dbReference>
<feature type="binding site" evidence="11">
    <location>
        <begin position="118"/>
        <end position="127"/>
    </location>
    <ligand>
        <name>S-adenosyl-L-methionine</name>
        <dbReference type="ChEBI" id="CHEBI:59789"/>
    </ligand>
</feature>
<dbReference type="Gene3D" id="1.10.260.60">
    <property type="match status" value="1"/>
</dbReference>
<evidence type="ECO:0000256" key="5">
    <source>
        <dbReference type="ARBA" id="ARBA00022679"/>
    </source>
</evidence>
<feature type="compositionally biased region" description="Low complexity" evidence="14">
    <location>
        <begin position="1231"/>
        <end position="1244"/>
    </location>
</feature>
<evidence type="ECO:0000256" key="2">
    <source>
        <dbReference type="ARBA" id="ARBA00012190"/>
    </source>
</evidence>
<dbReference type="PANTHER" id="PTHR21451">
    <property type="entry name" value="HISTONE H3 METHYLTRANSFERASE"/>
    <property type="match status" value="1"/>
</dbReference>
<dbReference type="InterPro" id="IPR025789">
    <property type="entry name" value="DOT1_dom"/>
</dbReference>
<dbReference type="OrthoDB" id="443402at2759"/>
<keyword evidence="5 12" id="KW-0808">Transferase</keyword>
<feature type="compositionally biased region" description="Polar residues" evidence="14">
    <location>
        <begin position="1372"/>
        <end position="1383"/>
    </location>
</feature>
<feature type="compositionally biased region" description="Polar residues" evidence="14">
    <location>
        <begin position="953"/>
        <end position="970"/>
    </location>
</feature>
<dbReference type="PROSITE" id="PS51569">
    <property type="entry name" value="DOT1"/>
    <property type="match status" value="1"/>
</dbReference>
<evidence type="ECO:0000256" key="6">
    <source>
        <dbReference type="ARBA" id="ARBA00022691"/>
    </source>
</evidence>
<dbReference type="GO" id="GO:0000077">
    <property type="term" value="P:DNA damage checkpoint signaling"/>
    <property type="evidence" value="ECO:0007669"/>
    <property type="project" value="TreeGrafter"/>
</dbReference>
<feature type="coiled-coil region" evidence="13">
    <location>
        <begin position="521"/>
        <end position="596"/>
    </location>
</feature>
<dbReference type="EMBL" id="VZSY01000068">
    <property type="protein sequence ID" value="NXA05934.1"/>
    <property type="molecule type" value="Genomic_DNA"/>
</dbReference>
<feature type="region of interest" description="Disordered" evidence="14">
    <location>
        <begin position="1050"/>
        <end position="1100"/>
    </location>
</feature>
<comment type="caution">
    <text evidence="16">The sequence shown here is derived from an EMBL/GenBank/DDBJ whole genome shotgun (WGS) entry which is preliminary data.</text>
</comment>
<evidence type="ECO:0000313" key="17">
    <source>
        <dbReference type="Proteomes" id="UP000589485"/>
    </source>
</evidence>
<feature type="region of interest" description="Disordered" evidence="14">
    <location>
        <begin position="1348"/>
        <end position="1390"/>
    </location>
</feature>
<comment type="subcellular location">
    <subcellularLocation>
        <location evidence="1 12">Nucleus</location>
    </subcellularLocation>
</comment>
<dbReference type="Pfam" id="PF08123">
    <property type="entry name" value="DOT1"/>
    <property type="match status" value="1"/>
</dbReference>
<keyword evidence="6 12" id="KW-0949">S-adenosyl-L-methionine</keyword>
<dbReference type="Gene3D" id="3.40.50.150">
    <property type="entry name" value="Vaccinia Virus protein VP39"/>
    <property type="match status" value="1"/>
</dbReference>
<feature type="region of interest" description="Disordered" evidence="14">
    <location>
        <begin position="1022"/>
        <end position="1041"/>
    </location>
</feature>
<dbReference type="GO" id="GO:0006281">
    <property type="term" value="P:DNA repair"/>
    <property type="evidence" value="ECO:0007669"/>
    <property type="project" value="TreeGrafter"/>
</dbReference>
<keyword evidence="17" id="KW-1185">Reference proteome</keyword>
<comment type="catalytic activity">
    <reaction evidence="10 12">
        <text>L-lysyl(79)-[histone H3] + 3 S-adenosyl-L-methionine = N(6),N(6),N(6)-trimethyl-L-lysyl(79)-[histone H3] + 3 S-adenosyl-L-homocysteine + 3 H(+)</text>
        <dbReference type="Rhea" id="RHEA:60328"/>
        <dbReference type="Rhea" id="RHEA-COMP:15549"/>
        <dbReference type="Rhea" id="RHEA-COMP:15552"/>
        <dbReference type="ChEBI" id="CHEBI:15378"/>
        <dbReference type="ChEBI" id="CHEBI:29969"/>
        <dbReference type="ChEBI" id="CHEBI:57856"/>
        <dbReference type="ChEBI" id="CHEBI:59789"/>
        <dbReference type="ChEBI" id="CHEBI:61961"/>
        <dbReference type="EC" id="2.1.1.360"/>
    </reaction>
</comment>
<dbReference type="GO" id="GO:0005634">
    <property type="term" value="C:nucleus"/>
    <property type="evidence" value="ECO:0007669"/>
    <property type="project" value="UniProtKB-SubCell"/>
</dbReference>
<feature type="compositionally biased region" description="Pro residues" evidence="14">
    <location>
        <begin position="1587"/>
        <end position="1601"/>
    </location>
</feature>
<evidence type="ECO:0000256" key="1">
    <source>
        <dbReference type="ARBA" id="ARBA00004123"/>
    </source>
</evidence>
<keyword evidence="13" id="KW-0175">Coiled coil</keyword>
<dbReference type="FunFam" id="3.40.50.150:FF:000033">
    <property type="entry name" value="Histone-lysine N-methyltransferase, H3 lysine-79 specific"/>
    <property type="match status" value="1"/>
</dbReference>
<feature type="compositionally biased region" description="Polar residues" evidence="14">
    <location>
        <begin position="1145"/>
        <end position="1156"/>
    </location>
</feature>
<feature type="binding site" evidence="11">
    <location>
        <begin position="95"/>
        <end position="98"/>
    </location>
    <ligand>
        <name>S-adenosyl-L-methionine</name>
        <dbReference type="ChEBI" id="CHEBI:59789"/>
    </ligand>
</feature>
<feature type="compositionally biased region" description="Basic residues" evidence="14">
    <location>
        <begin position="353"/>
        <end position="376"/>
    </location>
</feature>
<evidence type="ECO:0000256" key="4">
    <source>
        <dbReference type="ARBA" id="ARBA00022603"/>
    </source>
</evidence>
<dbReference type="GO" id="GO:0032259">
    <property type="term" value="P:methylation"/>
    <property type="evidence" value="ECO:0007669"/>
    <property type="project" value="UniProtKB-KW"/>
</dbReference>
<feature type="domain" description="DOT1" evidence="15">
    <location>
        <begin position="1"/>
        <end position="289"/>
    </location>
</feature>
<evidence type="ECO:0000256" key="13">
    <source>
        <dbReference type="SAM" id="Coils"/>
    </source>
</evidence>
<keyword evidence="8 12" id="KW-0539">Nucleus</keyword>
<sequence>RWVCEEIPDLKLAMENYVLIDYDTKSFESMQRLCDKYNRAIDSIHQLWKGTTQPMKLNTRPSNGLLRHILQQVYNHSVTDPEKLNNYEPFSPEVYGETSFDLVAQMIDEIKMTEDDLFVDLGSGVGQVVLQVAAATNCKHHYGVEKADIPAKYAETMDREFRKWMKWYGKKHAEYTLERGDFLSEEWRERIANTSVIFVNNFAFGPEVDHQLKERFANMKEGGRIVSSKPFAPLNFRINSRNLSDIGTIMRVVELSPLKGSVSWTGKPVSYYLHTIDRTILENYFSSLKNPKLREEQEAARRRQQRENKSNTTTPTKVQENKVNILPFGGGNDSGAEEEKAAANSVKKPSPSKARKKKLSKKGRKMAGRKRGRPKKMNPASTERKTKKNQTALELLHAQTVSQTSSSSPQDAYKSPHSPYYQLPPKVQRHSSNQLLVTPTPPALQKLLDSFKIQYMQFMAYMKTPQYKASLQQLLEQEKEKNAQLLGTAQQLFTHCQAQKEEIKRLFQQKLDELGVKALTYNDLIQAQKEISAHNQQLKEQTKQLEKDNSELRNQSLQLLKARCEELKLDWSTLSLENLLKEKQALKNQISEKQKHCLELQISIVELEKSQRQQELLQLKSYTPAEEPLSAQPHNKPHLSRDPEAEHGRFQLELECSKFPVAHMNGMSPELSMNGHATPYELQHAFSRPSSKQNTPQYPSSHLEQDIVPCTPSHSSRQKADKVTSLSLPDYTRFSPAKIALRRHLNQDHGVNGKATANEIQRAEHVKENGLTYPSPGIANGIKLSPQETRPSSPAALPSAGDKVRGVLRERTSVSNGETITSLPISIPLSTVQPNKLPVSIPLASVVLPSRVEKVRSTPSPVHQSRDSATLEKQIGASSHNGISNAAGNKPLALATSGFSYSSGSVAVNGNLTNSPAHLNHSVDQAALDDSGSLFNCVGSRSSTPQHPLLMMQSRNSGQNSPAQQHSASPRLSGPAQSLVGVLQFADAQKIFAEGTKGDLQSDAAFSDPENEAKRRIIFTISPNTGHVKQSPPSKHSPVPAGARLELGQAHAQDGKKRGRRKRSSPGNLGGSSGVSPKRKSLPTVSGLFTQPSGSPLNISSMVNNINQPLEITAISSPENSLKNSPVPYQDNDQPPVLKKEKPLVQTNGVHYSPLTSDDEQGSEDEHNSSRIERKIATISLESKSPQKTVENGGSLNGRKQAQGNENMNSSKWKSTFSPISDINLTKTTDSPLQSGSSLSQNSLFAFRPPSEESLAMDGAKGTAHPRKGMALPSDGLSPGTNPSNGFTYNGGLSAELGLHSFMDGASLPHKASDVAPPSCSLGFQSQRSKDVSDTNLFLNKRQLEGLGSSKGEELNRSGAKGKELGDVSVRTGGSSEKNSLQHNGKVGKGRDREVEFKNGHNLFISAAVSSGGLLNGKSLSTAVSSAGNPASSVPTHHPFLNTLTTGSQFPLGPMALQANLNSVTNSSVLQSLFNSMPAAASLVHVSSAATRLTNSHTMGNFSPGVTGGTVGGIFNHAVPSASSPHQFGASFSSSAVSSSTVLSLNPLQAVASTSSSPFPPSASNLVTSSETRAAQHLGRAPVQPVFHPPPNVSLPPPPPLLASNPEPSLLQNLPPIPPGETFPPSSSSSSSSSSVQSNASLCVKLASLQHKPSRPSFTVHHPAVPRAAPRPSAMWVTLGLQPPCAAQPPGARPR</sequence>
<feature type="region of interest" description="Disordered" evidence="14">
    <location>
        <begin position="939"/>
        <end position="975"/>
    </location>
</feature>
<feature type="region of interest" description="Disordered" evidence="14">
    <location>
        <begin position="1253"/>
        <end position="1285"/>
    </location>
</feature>
<keyword evidence="7 12" id="KW-0156">Chromatin regulator</keyword>
<comment type="similarity">
    <text evidence="12">Belongs to the class I-like SAM-binding methyltransferase superfamily. DOT1 family.</text>
</comment>
<evidence type="ECO:0000256" key="7">
    <source>
        <dbReference type="ARBA" id="ARBA00022853"/>
    </source>
</evidence>
<evidence type="ECO:0000256" key="12">
    <source>
        <dbReference type="RuleBase" id="RU271113"/>
    </source>
</evidence>
<feature type="region of interest" description="Disordered" evidence="14">
    <location>
        <begin position="1552"/>
        <end position="1635"/>
    </location>
</feature>
<proteinExistence type="inferred from homology"/>
<dbReference type="InterPro" id="IPR021169">
    <property type="entry name" value="DOT1L/grappa"/>
</dbReference>
<name>A0A7K7SQ64_9TYRA</name>
<keyword evidence="4 12" id="KW-0489">Methyltransferase</keyword>
<evidence type="ECO:0000256" key="9">
    <source>
        <dbReference type="ARBA" id="ARBA00029821"/>
    </source>
</evidence>
<feature type="region of interest" description="Disordered" evidence="14">
    <location>
        <begin position="1225"/>
        <end position="1244"/>
    </location>
</feature>
<feature type="compositionally biased region" description="Polar residues" evidence="14">
    <location>
        <begin position="1022"/>
        <end position="1034"/>
    </location>
</feature>
<dbReference type="CDD" id="cd02440">
    <property type="entry name" value="AdoMet_MTases"/>
    <property type="match status" value="1"/>
</dbReference>
<feature type="compositionally biased region" description="Low complexity" evidence="14">
    <location>
        <begin position="1626"/>
        <end position="1635"/>
    </location>
</feature>
<dbReference type="EC" id="2.1.1.360" evidence="2 12"/>
<evidence type="ECO:0000259" key="15">
    <source>
        <dbReference type="PROSITE" id="PS51569"/>
    </source>
</evidence>
<reference evidence="16 17" key="1">
    <citation type="submission" date="2019-09" db="EMBL/GenBank/DDBJ databases">
        <title>Bird 10,000 Genomes (B10K) Project - Family phase.</title>
        <authorList>
            <person name="Zhang G."/>
        </authorList>
    </citation>
    <scope>NUCLEOTIDE SEQUENCE [LARGE SCALE GENOMIC DNA]</scope>
    <source>
        <strain evidence="16">B10K-DU-030-41</strain>
        <tissue evidence="16">Muscle</tissue>
    </source>
</reference>
<feature type="compositionally biased region" description="Basic and acidic residues" evidence="14">
    <location>
        <begin position="1351"/>
        <end position="1366"/>
    </location>
</feature>
<comment type="function">
    <text evidence="12">Histone methyltransferase that specifically trimethylates histone H3 to form H3K79me3. This methylation is required for telomere silencing and for the pachytene checkpoint during the meiotic cell cycle by allowing the recruitment of RAD9 to double strand breaks. Nucleosomes are preferred as substrate compared to free histone.</text>
</comment>
<evidence type="ECO:0000256" key="14">
    <source>
        <dbReference type="SAM" id="MobiDB-lite"/>
    </source>
</evidence>
<feature type="compositionally biased region" description="Basic and acidic residues" evidence="14">
    <location>
        <begin position="1164"/>
        <end position="1176"/>
    </location>
</feature>
<feature type="non-terminal residue" evidence="16">
    <location>
        <position position="1695"/>
    </location>
</feature>
<dbReference type="GO" id="GO:0031507">
    <property type="term" value="P:heterochromatin formation"/>
    <property type="evidence" value="ECO:0007669"/>
    <property type="project" value="InterPro"/>
</dbReference>
<feature type="compositionally biased region" description="Low complexity" evidence="14">
    <location>
        <begin position="399"/>
        <end position="408"/>
    </location>
</feature>
<evidence type="ECO:0000256" key="10">
    <source>
        <dbReference type="ARBA" id="ARBA00047770"/>
    </source>
</evidence>
<feature type="compositionally biased region" description="Polar residues" evidence="14">
    <location>
        <begin position="1180"/>
        <end position="1216"/>
    </location>
</feature>
<dbReference type="SUPFAM" id="SSF53335">
    <property type="entry name" value="S-adenosyl-L-methionine-dependent methyltransferases"/>
    <property type="match status" value="1"/>
</dbReference>
<protein>
    <recommendedName>
        <fullName evidence="3 12">Histone-lysine N-methyltransferase, H3 lysine-79 specific</fullName>
        <ecNumber evidence="2 12">2.1.1.360</ecNumber>
    </recommendedName>
    <alternativeName>
        <fullName evidence="9 12">Histone H3-K79 methyltransferase</fullName>
    </alternativeName>
</protein>
<evidence type="ECO:0000256" key="3">
    <source>
        <dbReference type="ARBA" id="ARBA00020987"/>
    </source>
</evidence>
<dbReference type="InterPro" id="IPR029063">
    <property type="entry name" value="SAM-dependent_MTases_sf"/>
</dbReference>
<feature type="region of interest" description="Disordered" evidence="14">
    <location>
        <begin position="293"/>
        <end position="425"/>
    </location>
</feature>
<evidence type="ECO:0000256" key="11">
    <source>
        <dbReference type="PIRSR" id="PIRSR037123-1"/>
    </source>
</evidence>
<feature type="compositionally biased region" description="Low complexity" evidence="14">
    <location>
        <begin position="1602"/>
        <end position="1611"/>
    </location>
</feature>
<organism evidence="16 17">
    <name type="scientific">Sapayoa aenigma</name>
    <name type="common">broad-billed sapayoa</name>
    <dbReference type="NCBI Taxonomy" id="239371"/>
    <lineage>
        <taxon>Eukaryota</taxon>
        <taxon>Metazoa</taxon>
        <taxon>Chordata</taxon>
        <taxon>Craniata</taxon>
        <taxon>Vertebrata</taxon>
        <taxon>Euteleostomi</taxon>
        <taxon>Archelosauria</taxon>
        <taxon>Archosauria</taxon>
        <taxon>Dinosauria</taxon>
        <taxon>Saurischia</taxon>
        <taxon>Theropoda</taxon>
        <taxon>Coelurosauria</taxon>
        <taxon>Aves</taxon>
        <taxon>Neognathae</taxon>
        <taxon>Neoaves</taxon>
        <taxon>Telluraves</taxon>
        <taxon>Australaves</taxon>
        <taxon>Passeriformes</taxon>
        <taxon>Tyrannidae</taxon>
        <taxon>Sapayoa</taxon>
    </lineage>
</organism>
<dbReference type="GO" id="GO:0140956">
    <property type="term" value="F:histone H3K79 trimethyltransferase activity"/>
    <property type="evidence" value="ECO:0007669"/>
    <property type="project" value="UniProtKB-EC"/>
</dbReference>
<feature type="region of interest" description="Disordered" evidence="14">
    <location>
        <begin position="626"/>
        <end position="645"/>
    </location>
</feature>